<evidence type="ECO:0000256" key="1">
    <source>
        <dbReference type="ARBA" id="ARBA00004651"/>
    </source>
</evidence>
<evidence type="ECO:0000256" key="7">
    <source>
        <dbReference type="SAM" id="Phobius"/>
    </source>
</evidence>
<protein>
    <submittedName>
        <fullName evidence="9">MFS transporter, putative metabolite transport protein</fullName>
    </submittedName>
</protein>
<reference evidence="9 10" key="1">
    <citation type="submission" date="2017-09" db="EMBL/GenBank/DDBJ databases">
        <authorList>
            <person name="Ehlers B."/>
            <person name="Leendertz F.H."/>
        </authorList>
    </citation>
    <scope>NUCLEOTIDE SEQUENCE [LARGE SCALE GENOMIC DNA]</scope>
    <source>
        <strain evidence="9 10">DSM 45537</strain>
    </source>
</reference>
<comment type="subcellular location">
    <subcellularLocation>
        <location evidence="1">Cell membrane</location>
        <topology evidence="1">Multi-pass membrane protein</topology>
    </subcellularLocation>
</comment>
<feature type="transmembrane region" description="Helical" evidence="7">
    <location>
        <begin position="63"/>
        <end position="84"/>
    </location>
</feature>
<dbReference type="OrthoDB" id="9787026at2"/>
<dbReference type="Proteomes" id="UP000219565">
    <property type="component" value="Unassembled WGS sequence"/>
</dbReference>
<sequence length="467" mass="49674">MSSVESSTGNTPISSTGTTKFRRNFLIRLTSVLIGGAFLDGYILGIIGPATSPIQDYLNVNDLWIGLIAAGTLFGIFIGAPLGGWLTDRYGRKPMFLADMGLFVVASSLQFFVAVGPFTATVGAVQLFIIRLLMGIAIGGEYSIGFPLMTEFAPARLRGRLLGLTLVGWWVGFMVAFIVAHVLMDAAVDWRIIIGSSTVIAVLVFLARFGLPESPRWLIQQGRHEEAFAIANEYMDLEEAASLARESEGGAGKPVENGTFAMLFNKHNWRATVFTAGFWFCAVTPFYAIATFADAVLDQYGMGSGLASGVGLSALACLGGLVTALLLDKVGRRVLTVPTQWLCTALLAVIALWSGMPAWAVLTMFLIYSFVSASFTSLTQVYPGEVFPTEVRGIGTGFAAAFSRIGAGMGTFLLPWSIAHLGMSATLLVAAVIAFIGAALSHWLAPETAGRSLAVTSNSLAVTLEMD</sequence>
<feature type="transmembrane region" description="Helical" evidence="7">
    <location>
        <begin position="190"/>
        <end position="211"/>
    </location>
</feature>
<feature type="domain" description="Major facilitator superfamily (MFS) profile" evidence="8">
    <location>
        <begin position="29"/>
        <end position="449"/>
    </location>
</feature>
<feature type="transmembrane region" description="Helical" evidence="7">
    <location>
        <begin position="394"/>
        <end position="418"/>
    </location>
</feature>
<keyword evidence="10" id="KW-1185">Reference proteome</keyword>
<organism evidence="9 10">
    <name type="scientific">Nocardia amikacinitolerans</name>
    <dbReference type="NCBI Taxonomy" id="756689"/>
    <lineage>
        <taxon>Bacteria</taxon>
        <taxon>Bacillati</taxon>
        <taxon>Actinomycetota</taxon>
        <taxon>Actinomycetes</taxon>
        <taxon>Mycobacteriales</taxon>
        <taxon>Nocardiaceae</taxon>
        <taxon>Nocardia</taxon>
    </lineage>
</organism>
<dbReference type="PROSITE" id="PS50850">
    <property type="entry name" value="MFS"/>
    <property type="match status" value="1"/>
</dbReference>
<feature type="transmembrane region" description="Helical" evidence="7">
    <location>
        <begin position="25"/>
        <end position="51"/>
    </location>
</feature>
<dbReference type="PROSITE" id="PS00217">
    <property type="entry name" value="SUGAR_TRANSPORT_2"/>
    <property type="match status" value="1"/>
</dbReference>
<accession>A0A285LU13</accession>
<feature type="transmembrane region" description="Helical" evidence="7">
    <location>
        <begin position="161"/>
        <end position="184"/>
    </location>
</feature>
<evidence type="ECO:0000259" key="8">
    <source>
        <dbReference type="PROSITE" id="PS50850"/>
    </source>
</evidence>
<keyword evidence="4 7" id="KW-0812">Transmembrane</keyword>
<feature type="transmembrane region" description="Helical" evidence="7">
    <location>
        <begin position="271"/>
        <end position="293"/>
    </location>
</feature>
<evidence type="ECO:0000256" key="4">
    <source>
        <dbReference type="ARBA" id="ARBA00022692"/>
    </source>
</evidence>
<feature type="transmembrane region" description="Helical" evidence="7">
    <location>
        <begin position="128"/>
        <end position="149"/>
    </location>
</feature>
<proteinExistence type="inferred from homology"/>
<dbReference type="EMBL" id="OBEG01000006">
    <property type="protein sequence ID" value="SNY88398.1"/>
    <property type="molecule type" value="Genomic_DNA"/>
</dbReference>
<dbReference type="PROSITE" id="PS00216">
    <property type="entry name" value="SUGAR_TRANSPORT_1"/>
    <property type="match status" value="1"/>
</dbReference>
<dbReference type="InterPro" id="IPR020846">
    <property type="entry name" value="MFS_dom"/>
</dbReference>
<dbReference type="AlphaFoldDB" id="A0A285LU13"/>
<dbReference type="InterPro" id="IPR050814">
    <property type="entry name" value="Myo-inositol_Transporter"/>
</dbReference>
<keyword evidence="3" id="KW-0813">Transport</keyword>
<feature type="transmembrane region" description="Helical" evidence="7">
    <location>
        <begin position="96"/>
        <end position="116"/>
    </location>
</feature>
<name>A0A285LU13_9NOCA</name>
<evidence type="ECO:0000313" key="10">
    <source>
        <dbReference type="Proteomes" id="UP000219565"/>
    </source>
</evidence>
<evidence type="ECO:0000256" key="2">
    <source>
        <dbReference type="ARBA" id="ARBA00010992"/>
    </source>
</evidence>
<dbReference type="RefSeq" id="WP_097247607.1">
    <property type="nucleotide sequence ID" value="NZ_OBEG01000006.1"/>
</dbReference>
<evidence type="ECO:0000256" key="3">
    <source>
        <dbReference type="ARBA" id="ARBA00022448"/>
    </source>
</evidence>
<comment type="similarity">
    <text evidence="2">Belongs to the major facilitator superfamily. Sugar transporter (TC 2.A.1.1) family.</text>
</comment>
<feature type="transmembrane region" description="Helical" evidence="7">
    <location>
        <begin position="305"/>
        <end position="327"/>
    </location>
</feature>
<dbReference type="PANTHER" id="PTHR48020">
    <property type="entry name" value="PROTON MYO-INOSITOL COTRANSPORTER"/>
    <property type="match status" value="1"/>
</dbReference>
<dbReference type="SUPFAM" id="SSF103473">
    <property type="entry name" value="MFS general substrate transporter"/>
    <property type="match status" value="1"/>
</dbReference>
<dbReference type="InterPro" id="IPR005828">
    <property type="entry name" value="MFS_sugar_transport-like"/>
</dbReference>
<dbReference type="GO" id="GO:0005886">
    <property type="term" value="C:plasma membrane"/>
    <property type="evidence" value="ECO:0007669"/>
    <property type="project" value="UniProtKB-SubCell"/>
</dbReference>
<keyword evidence="6 7" id="KW-0472">Membrane</keyword>
<dbReference type="CDD" id="cd17316">
    <property type="entry name" value="MFS_SV2_like"/>
    <property type="match status" value="1"/>
</dbReference>
<dbReference type="InterPro" id="IPR005829">
    <property type="entry name" value="Sugar_transporter_CS"/>
</dbReference>
<feature type="transmembrane region" description="Helical" evidence="7">
    <location>
        <begin position="424"/>
        <end position="445"/>
    </location>
</feature>
<evidence type="ECO:0000313" key="9">
    <source>
        <dbReference type="EMBL" id="SNY88398.1"/>
    </source>
</evidence>
<keyword evidence="5 7" id="KW-1133">Transmembrane helix</keyword>
<gene>
    <name evidence="9" type="ORF">SAMN04244553_5370</name>
</gene>
<evidence type="ECO:0000256" key="5">
    <source>
        <dbReference type="ARBA" id="ARBA00022989"/>
    </source>
</evidence>
<dbReference type="GO" id="GO:0022857">
    <property type="term" value="F:transmembrane transporter activity"/>
    <property type="evidence" value="ECO:0007669"/>
    <property type="project" value="InterPro"/>
</dbReference>
<dbReference type="InterPro" id="IPR036259">
    <property type="entry name" value="MFS_trans_sf"/>
</dbReference>
<dbReference type="PANTHER" id="PTHR48020:SF12">
    <property type="entry name" value="PROTON MYO-INOSITOL COTRANSPORTER"/>
    <property type="match status" value="1"/>
</dbReference>
<dbReference type="Pfam" id="PF00083">
    <property type="entry name" value="Sugar_tr"/>
    <property type="match status" value="1"/>
</dbReference>
<dbReference type="Gene3D" id="1.20.1250.20">
    <property type="entry name" value="MFS general substrate transporter like domains"/>
    <property type="match status" value="1"/>
</dbReference>
<evidence type="ECO:0000256" key="6">
    <source>
        <dbReference type="ARBA" id="ARBA00023136"/>
    </source>
</evidence>